<dbReference type="Proteomes" id="UP000681722">
    <property type="component" value="Unassembled WGS sequence"/>
</dbReference>
<dbReference type="PROSITE" id="PS50297">
    <property type="entry name" value="ANK_REP_REGION"/>
    <property type="match status" value="1"/>
</dbReference>
<keyword evidence="4" id="KW-1185">Reference proteome</keyword>
<accession>A0A814VQG1</accession>
<dbReference type="AlphaFoldDB" id="A0A814VQG1"/>
<dbReference type="EMBL" id="CAJNOQ010008202">
    <property type="protein sequence ID" value="CAF1190941.1"/>
    <property type="molecule type" value="Genomic_DNA"/>
</dbReference>
<protein>
    <recommendedName>
        <fullName evidence="5">NAD(P)(+)--arginine ADP-ribosyltransferase</fullName>
    </recommendedName>
</protein>
<dbReference type="SUPFAM" id="SSF48403">
    <property type="entry name" value="Ankyrin repeat"/>
    <property type="match status" value="1"/>
</dbReference>
<dbReference type="SUPFAM" id="SSF56399">
    <property type="entry name" value="ADP-ribosylation"/>
    <property type="match status" value="1"/>
</dbReference>
<keyword evidence="1" id="KW-0040">ANK repeat</keyword>
<proteinExistence type="predicted"/>
<reference evidence="2" key="1">
    <citation type="submission" date="2021-02" db="EMBL/GenBank/DDBJ databases">
        <authorList>
            <person name="Nowell W R."/>
        </authorList>
    </citation>
    <scope>NUCLEOTIDE SEQUENCE</scope>
</reference>
<dbReference type="InterPro" id="IPR036770">
    <property type="entry name" value="Ankyrin_rpt-contain_sf"/>
</dbReference>
<name>A0A814VQG1_9BILA</name>
<evidence type="ECO:0000313" key="4">
    <source>
        <dbReference type="Proteomes" id="UP000663829"/>
    </source>
</evidence>
<dbReference type="SMART" id="SM00248">
    <property type="entry name" value="ANK"/>
    <property type="match status" value="1"/>
</dbReference>
<evidence type="ECO:0008006" key="5">
    <source>
        <dbReference type="Google" id="ProtNLM"/>
    </source>
</evidence>
<dbReference type="OrthoDB" id="429841at2759"/>
<dbReference type="Pfam" id="PF12796">
    <property type="entry name" value="Ank_2"/>
    <property type="match status" value="1"/>
</dbReference>
<sequence length="383" mass="43930">MGNNSGTRFVAEKGNASEFYWTCRGGDTERVEEMLKGMTREEISKVEQNGSTALHVACYYGHTKIIKMLLERGCDRSVINTYSQTAFSESSCEEVRELFERSDSDKRRFMDPDVRDSFSIVHTNKTLEKSDMPYNYVNRHKNVKVAKDAQLMTGISKSIFKKFVQARVELPLVDQLEEIVNKSVFCDDSVSTIELIKTRELLNKFKAKGKKSVCVNALLTLYTLETKFYEVLRHNAIAFTSIIYMHLSELEDRAYKGYSYRGVAISSEDLKAYNWVHSDKKDILETCTVQSTSKNIARAESFAEKAMCSDKHKTIFQFNFPEKCATAIELRELSNYPVEEEVLVLPFTLFEVDAVKITDERHIVYLTNVPVPDKSAFANWIKL</sequence>
<gene>
    <name evidence="2" type="ORF">GPM918_LOCUS23204</name>
    <name evidence="3" type="ORF">SRO942_LOCUS23203</name>
</gene>
<dbReference type="Gene3D" id="1.25.40.20">
    <property type="entry name" value="Ankyrin repeat-containing domain"/>
    <property type="match status" value="1"/>
</dbReference>
<dbReference type="InterPro" id="IPR002110">
    <property type="entry name" value="Ankyrin_rpt"/>
</dbReference>
<evidence type="ECO:0000313" key="3">
    <source>
        <dbReference type="EMBL" id="CAF3955211.1"/>
    </source>
</evidence>
<feature type="repeat" description="ANK" evidence="1">
    <location>
        <begin position="49"/>
        <end position="81"/>
    </location>
</feature>
<comment type="caution">
    <text evidence="2">The sequence shown here is derived from an EMBL/GenBank/DDBJ whole genome shotgun (WGS) entry which is preliminary data.</text>
</comment>
<organism evidence="2 4">
    <name type="scientific">Didymodactylos carnosus</name>
    <dbReference type="NCBI Taxonomy" id="1234261"/>
    <lineage>
        <taxon>Eukaryota</taxon>
        <taxon>Metazoa</taxon>
        <taxon>Spiralia</taxon>
        <taxon>Gnathifera</taxon>
        <taxon>Rotifera</taxon>
        <taxon>Eurotatoria</taxon>
        <taxon>Bdelloidea</taxon>
        <taxon>Philodinida</taxon>
        <taxon>Philodinidae</taxon>
        <taxon>Didymodactylos</taxon>
    </lineage>
</organism>
<dbReference type="PROSITE" id="PS50088">
    <property type="entry name" value="ANK_REPEAT"/>
    <property type="match status" value="1"/>
</dbReference>
<dbReference type="Proteomes" id="UP000663829">
    <property type="component" value="Unassembled WGS sequence"/>
</dbReference>
<evidence type="ECO:0000256" key="1">
    <source>
        <dbReference type="PROSITE-ProRule" id="PRU00023"/>
    </source>
</evidence>
<evidence type="ECO:0000313" key="2">
    <source>
        <dbReference type="EMBL" id="CAF1190941.1"/>
    </source>
</evidence>
<dbReference type="Gene3D" id="3.90.176.10">
    <property type="entry name" value="Toxin ADP-ribosyltransferase, Chain A, domain 1"/>
    <property type="match status" value="1"/>
</dbReference>
<dbReference type="EMBL" id="CAJOBC010008203">
    <property type="protein sequence ID" value="CAF3955211.1"/>
    <property type="molecule type" value="Genomic_DNA"/>
</dbReference>